<dbReference type="RefSeq" id="WP_142933641.1">
    <property type="nucleotide sequence ID" value="NZ_ML660169.1"/>
</dbReference>
<feature type="transmembrane region" description="Helical" evidence="1">
    <location>
        <begin position="103"/>
        <end position="122"/>
    </location>
</feature>
<organism evidence="2 3">
    <name type="scientific">Aliikangiella coralliicola</name>
    <dbReference type="NCBI Taxonomy" id="2592383"/>
    <lineage>
        <taxon>Bacteria</taxon>
        <taxon>Pseudomonadati</taxon>
        <taxon>Pseudomonadota</taxon>
        <taxon>Gammaproteobacteria</taxon>
        <taxon>Oceanospirillales</taxon>
        <taxon>Pleioneaceae</taxon>
        <taxon>Aliikangiella</taxon>
    </lineage>
</organism>
<evidence type="ECO:0000313" key="2">
    <source>
        <dbReference type="EMBL" id="TQV85001.1"/>
    </source>
</evidence>
<keyword evidence="3" id="KW-1185">Reference proteome</keyword>
<accession>A0A545U698</accession>
<dbReference type="AlphaFoldDB" id="A0A545U698"/>
<reference evidence="2 3" key="1">
    <citation type="submission" date="2019-07" db="EMBL/GenBank/DDBJ databases">
        <title>Draft genome for Aliikangiella sp. M105.</title>
        <authorList>
            <person name="Wang G."/>
        </authorList>
    </citation>
    <scope>NUCLEOTIDE SEQUENCE [LARGE SCALE GENOMIC DNA]</scope>
    <source>
        <strain evidence="2 3">M105</strain>
    </source>
</reference>
<evidence type="ECO:0000256" key="1">
    <source>
        <dbReference type="SAM" id="Phobius"/>
    </source>
</evidence>
<feature type="transmembrane region" description="Helical" evidence="1">
    <location>
        <begin position="9"/>
        <end position="30"/>
    </location>
</feature>
<keyword evidence="1" id="KW-0812">Transmembrane</keyword>
<feature type="transmembrane region" description="Helical" evidence="1">
    <location>
        <begin position="50"/>
        <end position="69"/>
    </location>
</feature>
<dbReference type="OrthoDB" id="6314727at2"/>
<name>A0A545U698_9GAMM</name>
<dbReference type="EMBL" id="VIKS01000013">
    <property type="protein sequence ID" value="TQV85001.1"/>
    <property type="molecule type" value="Genomic_DNA"/>
</dbReference>
<evidence type="ECO:0000313" key="3">
    <source>
        <dbReference type="Proteomes" id="UP000315439"/>
    </source>
</evidence>
<dbReference type="Pfam" id="PF14248">
    <property type="entry name" value="DUF4345"/>
    <property type="match status" value="1"/>
</dbReference>
<proteinExistence type="predicted"/>
<keyword evidence="1" id="KW-1133">Transmembrane helix</keyword>
<gene>
    <name evidence="2" type="ORF">FLL46_21670</name>
</gene>
<protein>
    <submittedName>
        <fullName evidence="2">DUF4345 domain-containing protein</fullName>
    </submittedName>
</protein>
<dbReference type="Proteomes" id="UP000315439">
    <property type="component" value="Unassembled WGS sequence"/>
</dbReference>
<feature type="transmembrane region" description="Helical" evidence="1">
    <location>
        <begin position="76"/>
        <end position="97"/>
    </location>
</feature>
<sequence length="133" mass="14348">MKKTDIGRCIFGLLALFFMGTGLMLMFSPANMLNHMFIEPIESAGGLSSIRAIWGGTTIAVWASVLLGAIRSNVDYICVGFIALLMVFVGRLVGYFADGSFPQLVVSVIPTTIAMILMLIAYKLMVSTTDKTA</sequence>
<dbReference type="InterPro" id="IPR025597">
    <property type="entry name" value="DUF4345"/>
</dbReference>
<comment type="caution">
    <text evidence="2">The sequence shown here is derived from an EMBL/GenBank/DDBJ whole genome shotgun (WGS) entry which is preliminary data.</text>
</comment>
<keyword evidence="1" id="KW-0472">Membrane</keyword>